<feature type="transmembrane region" description="Helical" evidence="1">
    <location>
        <begin position="83"/>
        <end position="111"/>
    </location>
</feature>
<gene>
    <name evidence="2" type="ORF">DF220_04315</name>
</gene>
<reference evidence="3" key="1">
    <citation type="submission" date="2018-04" db="EMBL/GenBank/DDBJ databases">
        <authorList>
            <person name="Liu S."/>
            <person name="Wang Z."/>
            <person name="Li J."/>
        </authorList>
    </citation>
    <scope>NUCLEOTIDE SEQUENCE [LARGE SCALE GENOMIC DNA]</scope>
    <source>
        <strain evidence="3">S1194</strain>
    </source>
</reference>
<feature type="transmembrane region" description="Helical" evidence="1">
    <location>
        <begin position="123"/>
        <end position="143"/>
    </location>
</feature>
<dbReference type="Proteomes" id="UP000244978">
    <property type="component" value="Unassembled WGS sequence"/>
</dbReference>
<dbReference type="Pfam" id="PF22564">
    <property type="entry name" value="HAAS"/>
    <property type="match status" value="1"/>
</dbReference>
<keyword evidence="1" id="KW-1133">Transmembrane helix</keyword>
<comment type="caution">
    <text evidence="2">The sequence shown here is derived from an EMBL/GenBank/DDBJ whole genome shotgun (WGS) entry which is preliminary data.</text>
</comment>
<evidence type="ECO:0000313" key="3">
    <source>
        <dbReference type="Proteomes" id="UP000244978"/>
    </source>
</evidence>
<protein>
    <recommendedName>
        <fullName evidence="4">DUF1700 domain-containing protein</fullName>
    </recommendedName>
</protein>
<evidence type="ECO:0000256" key="1">
    <source>
        <dbReference type="SAM" id="Phobius"/>
    </source>
</evidence>
<keyword evidence="1" id="KW-0812">Transmembrane</keyword>
<keyword evidence="3" id="KW-1185">Reference proteome</keyword>
<sequence>MADTTLMSERYLARLNAALTGVSTEVRDEILAGVAEQLTGLDDEAASVVIAELGDPEFIASEARAASGAAGPPARQRAVDSTWFAVVAASLVMVGGIVVPVIGWIAGVALVWMSSRWRPLERWIATLAPVSISAGLLAVGLIARGASRSDEVANPLLPSPYDLGWTGAVLTPFVAGAVGIWLLVLALRRS</sequence>
<dbReference type="AlphaFoldDB" id="A0A2U1SZT2"/>
<evidence type="ECO:0000313" key="2">
    <source>
        <dbReference type="EMBL" id="PWB97145.1"/>
    </source>
</evidence>
<accession>A0A2U1SZT2</accession>
<organism evidence="2 3">
    <name type="scientific">Homoserinimonas hongtaonis</name>
    <dbReference type="NCBI Taxonomy" id="2079791"/>
    <lineage>
        <taxon>Bacteria</taxon>
        <taxon>Bacillati</taxon>
        <taxon>Actinomycetota</taxon>
        <taxon>Actinomycetes</taxon>
        <taxon>Micrococcales</taxon>
        <taxon>Microbacteriaceae</taxon>
        <taxon>Homoserinimonas</taxon>
    </lineage>
</organism>
<feature type="transmembrane region" description="Helical" evidence="1">
    <location>
        <begin position="163"/>
        <end position="187"/>
    </location>
</feature>
<dbReference type="EMBL" id="QEEX01000001">
    <property type="protein sequence ID" value="PWB97145.1"/>
    <property type="molecule type" value="Genomic_DNA"/>
</dbReference>
<name>A0A2U1SZT2_9MICO</name>
<keyword evidence="1" id="KW-0472">Membrane</keyword>
<dbReference type="RefSeq" id="WP_108997150.1">
    <property type="nucleotide sequence ID" value="NZ_QEEX01000001.1"/>
</dbReference>
<evidence type="ECO:0008006" key="4">
    <source>
        <dbReference type="Google" id="ProtNLM"/>
    </source>
</evidence>
<proteinExistence type="predicted"/>